<proteinExistence type="predicted"/>
<feature type="transmembrane region" description="Helical" evidence="6">
    <location>
        <begin position="122"/>
        <end position="139"/>
    </location>
</feature>
<feature type="transmembrane region" description="Helical" evidence="6">
    <location>
        <begin position="95"/>
        <end position="115"/>
    </location>
</feature>
<dbReference type="EMBL" id="VLLC01000025">
    <property type="protein sequence ID" value="TWI67779.1"/>
    <property type="molecule type" value="Genomic_DNA"/>
</dbReference>
<keyword evidence="2" id="KW-1003">Cell membrane</keyword>
<dbReference type="PANTHER" id="PTHR32322">
    <property type="entry name" value="INNER MEMBRANE TRANSPORTER"/>
    <property type="match status" value="1"/>
</dbReference>
<evidence type="ECO:0000256" key="3">
    <source>
        <dbReference type="ARBA" id="ARBA00022692"/>
    </source>
</evidence>
<protein>
    <submittedName>
        <fullName evidence="8">Drug/metabolite transporter (DMT)-like permease</fullName>
    </submittedName>
</protein>
<dbReference type="InterPro" id="IPR000620">
    <property type="entry name" value="EamA_dom"/>
</dbReference>
<keyword evidence="5 6" id="KW-0472">Membrane</keyword>
<sequence length="307" mass="33522">MVAMFPYFALVTAMLLWATSFIALKLAFTAYDPMVVIFARMAIASLCFLPFFFRLLPQVRYRKGDWKLLGIMVLCEPCLYFIFEAKALTLTTASQASMITAVLPLLVAIGAMLTLNERVSTRTFCGFALAMSGAVGLSLTGTVSENAPNPLLGNTFEFLAMVCAAAYTLLLKRLSERYPVFLLTGFQAFCGSIFFFPVLFFPGTPLPQTFIPVPALSVFYLGVCITLGAYGLYNYGVSRIPASQASAYVNLIPVFTVFFGWLILGEQFTMPQYFCAALVLSGVAVSQHSIPEPSVPPLIPAAQTPQE</sequence>
<keyword evidence="3 6" id="KW-0812">Transmembrane</keyword>
<feature type="transmembrane region" description="Helical" evidence="6">
    <location>
        <begin position="34"/>
        <end position="53"/>
    </location>
</feature>
<gene>
    <name evidence="8" type="ORF">LZ24_02708</name>
</gene>
<feature type="transmembrane region" description="Helical" evidence="6">
    <location>
        <begin position="151"/>
        <end position="171"/>
    </location>
</feature>
<evidence type="ECO:0000256" key="6">
    <source>
        <dbReference type="SAM" id="Phobius"/>
    </source>
</evidence>
<dbReference type="Pfam" id="PF00892">
    <property type="entry name" value="EamA"/>
    <property type="match status" value="2"/>
</dbReference>
<dbReference type="SUPFAM" id="SSF103481">
    <property type="entry name" value="Multidrug resistance efflux transporter EmrE"/>
    <property type="match status" value="2"/>
</dbReference>
<evidence type="ECO:0000313" key="9">
    <source>
        <dbReference type="Proteomes" id="UP000318307"/>
    </source>
</evidence>
<comment type="caution">
    <text evidence="8">The sequence shown here is derived from an EMBL/GenBank/DDBJ whole genome shotgun (WGS) entry which is preliminary data.</text>
</comment>
<dbReference type="InterPro" id="IPR050638">
    <property type="entry name" value="AA-Vitamin_Transporters"/>
</dbReference>
<dbReference type="Gene3D" id="1.10.3730.20">
    <property type="match status" value="1"/>
</dbReference>
<feature type="transmembrane region" description="Helical" evidence="6">
    <location>
        <begin position="178"/>
        <end position="201"/>
    </location>
</feature>
<feature type="transmembrane region" description="Helical" evidence="6">
    <location>
        <begin position="213"/>
        <end position="233"/>
    </location>
</feature>
<dbReference type="Proteomes" id="UP000318307">
    <property type="component" value="Unassembled WGS sequence"/>
</dbReference>
<dbReference type="InterPro" id="IPR037185">
    <property type="entry name" value="EmrE-like"/>
</dbReference>
<reference evidence="8 9" key="1">
    <citation type="submission" date="2019-07" db="EMBL/GenBank/DDBJ databases">
        <title>Genome sequencing of 100 strains of the haloalkaliphilic chemolithoautotrophic sulfur-oxidizing bacterium Thioalkalivibrio.</title>
        <authorList>
            <person name="Muyzer G."/>
        </authorList>
    </citation>
    <scope>NUCLEOTIDE SEQUENCE [LARGE SCALE GENOMIC DNA]</scope>
    <source>
        <strain evidence="8 9">ASO4-4</strain>
    </source>
</reference>
<organism evidence="8 9">
    <name type="scientific">Desulfobotulus alkaliphilus</name>
    <dbReference type="NCBI Taxonomy" id="622671"/>
    <lineage>
        <taxon>Bacteria</taxon>
        <taxon>Pseudomonadati</taxon>
        <taxon>Thermodesulfobacteriota</taxon>
        <taxon>Desulfobacteria</taxon>
        <taxon>Desulfobacterales</taxon>
        <taxon>Desulfobacteraceae</taxon>
        <taxon>Desulfobotulus</taxon>
    </lineage>
</organism>
<comment type="subcellular location">
    <subcellularLocation>
        <location evidence="1">Cell membrane</location>
        <topology evidence="1">Multi-pass membrane protein</topology>
    </subcellularLocation>
</comment>
<evidence type="ECO:0000256" key="1">
    <source>
        <dbReference type="ARBA" id="ARBA00004651"/>
    </source>
</evidence>
<dbReference type="PANTHER" id="PTHR32322:SF18">
    <property type="entry name" value="S-ADENOSYLMETHIONINE_S-ADENOSYLHOMOCYSTEINE TRANSPORTER"/>
    <property type="match status" value="1"/>
</dbReference>
<evidence type="ECO:0000259" key="7">
    <source>
        <dbReference type="Pfam" id="PF00892"/>
    </source>
</evidence>
<accession>A0A562RFE3</accession>
<feature type="transmembrane region" description="Helical" evidence="6">
    <location>
        <begin position="7"/>
        <end position="28"/>
    </location>
</feature>
<evidence type="ECO:0000256" key="2">
    <source>
        <dbReference type="ARBA" id="ARBA00022475"/>
    </source>
</evidence>
<evidence type="ECO:0000313" key="8">
    <source>
        <dbReference type="EMBL" id="TWI67779.1"/>
    </source>
</evidence>
<feature type="transmembrane region" description="Helical" evidence="6">
    <location>
        <begin position="245"/>
        <end position="264"/>
    </location>
</feature>
<name>A0A562RFE3_9BACT</name>
<dbReference type="GO" id="GO:0005886">
    <property type="term" value="C:plasma membrane"/>
    <property type="evidence" value="ECO:0007669"/>
    <property type="project" value="UniProtKB-SubCell"/>
</dbReference>
<evidence type="ECO:0000256" key="4">
    <source>
        <dbReference type="ARBA" id="ARBA00022989"/>
    </source>
</evidence>
<feature type="domain" description="EamA" evidence="7">
    <location>
        <begin position="153"/>
        <end position="285"/>
    </location>
</feature>
<evidence type="ECO:0000256" key="5">
    <source>
        <dbReference type="ARBA" id="ARBA00023136"/>
    </source>
</evidence>
<dbReference type="AlphaFoldDB" id="A0A562RFE3"/>
<keyword evidence="4 6" id="KW-1133">Transmembrane helix</keyword>
<keyword evidence="9" id="KW-1185">Reference proteome</keyword>
<feature type="transmembrane region" description="Helical" evidence="6">
    <location>
        <begin position="65"/>
        <end position="83"/>
    </location>
</feature>
<feature type="domain" description="EamA" evidence="7">
    <location>
        <begin position="6"/>
        <end position="138"/>
    </location>
</feature>